<gene>
    <name evidence="1" type="ORF">A4A49_57946</name>
</gene>
<organism evidence="1 2">
    <name type="scientific">Nicotiana attenuata</name>
    <name type="common">Coyote tobacco</name>
    <dbReference type="NCBI Taxonomy" id="49451"/>
    <lineage>
        <taxon>Eukaryota</taxon>
        <taxon>Viridiplantae</taxon>
        <taxon>Streptophyta</taxon>
        <taxon>Embryophyta</taxon>
        <taxon>Tracheophyta</taxon>
        <taxon>Spermatophyta</taxon>
        <taxon>Magnoliopsida</taxon>
        <taxon>eudicotyledons</taxon>
        <taxon>Gunneridae</taxon>
        <taxon>Pentapetalae</taxon>
        <taxon>asterids</taxon>
        <taxon>lamiids</taxon>
        <taxon>Solanales</taxon>
        <taxon>Solanaceae</taxon>
        <taxon>Nicotianoideae</taxon>
        <taxon>Nicotianeae</taxon>
        <taxon>Nicotiana</taxon>
    </lineage>
</organism>
<dbReference type="Gramene" id="OIT37220">
    <property type="protein sequence ID" value="OIT37220"/>
    <property type="gene ID" value="A4A49_57946"/>
</dbReference>
<proteinExistence type="predicted"/>
<evidence type="ECO:0000313" key="1">
    <source>
        <dbReference type="EMBL" id="OIT37220.1"/>
    </source>
</evidence>
<dbReference type="GO" id="GO:0008270">
    <property type="term" value="F:zinc ion binding"/>
    <property type="evidence" value="ECO:0007669"/>
    <property type="project" value="InterPro"/>
</dbReference>
<name>A0A314L6H4_NICAT</name>
<keyword evidence="2" id="KW-1185">Reference proteome</keyword>
<comment type="caution">
    <text evidence="1">The sequence shown here is derived from an EMBL/GenBank/DDBJ whole genome shotgun (WGS) entry which is preliminary data.</text>
</comment>
<protein>
    <recommendedName>
        <fullName evidence="3">CCHC-type domain-containing protein</fullName>
    </recommendedName>
</protein>
<feature type="non-terminal residue" evidence="1">
    <location>
        <position position="1"/>
    </location>
</feature>
<dbReference type="GO" id="GO:0003676">
    <property type="term" value="F:nucleic acid binding"/>
    <property type="evidence" value="ECO:0007669"/>
    <property type="project" value="InterPro"/>
</dbReference>
<dbReference type="InterPro" id="IPR036875">
    <property type="entry name" value="Znf_CCHC_sf"/>
</dbReference>
<dbReference type="AlphaFoldDB" id="A0A314L6H4"/>
<dbReference type="Proteomes" id="UP000187609">
    <property type="component" value="Unassembled WGS sequence"/>
</dbReference>
<accession>A0A314L6H4</accession>
<reference evidence="1" key="1">
    <citation type="submission" date="2016-11" db="EMBL/GenBank/DDBJ databases">
        <title>The genome of Nicotiana attenuata.</title>
        <authorList>
            <person name="Xu S."/>
            <person name="Brockmoeller T."/>
            <person name="Gaquerel E."/>
            <person name="Navarro A."/>
            <person name="Kuhl H."/>
            <person name="Gase K."/>
            <person name="Ling Z."/>
            <person name="Zhou W."/>
            <person name="Kreitzer C."/>
            <person name="Stanke M."/>
            <person name="Tang H."/>
            <person name="Lyons E."/>
            <person name="Pandey P."/>
            <person name="Pandey S.P."/>
            <person name="Timmermann B."/>
            <person name="Baldwin I.T."/>
        </authorList>
    </citation>
    <scope>NUCLEOTIDE SEQUENCE [LARGE SCALE GENOMIC DNA]</scope>
    <source>
        <strain evidence="1">UT</strain>
    </source>
</reference>
<evidence type="ECO:0008006" key="3">
    <source>
        <dbReference type="Google" id="ProtNLM"/>
    </source>
</evidence>
<dbReference type="PANTHER" id="PTHR34222">
    <property type="entry name" value="GAG_PRE-INTEGRS DOMAIN-CONTAINING PROTEIN"/>
    <property type="match status" value="1"/>
</dbReference>
<dbReference type="EMBL" id="MJEQ01000337">
    <property type="protein sequence ID" value="OIT37220.1"/>
    <property type="molecule type" value="Genomic_DNA"/>
</dbReference>
<dbReference type="STRING" id="49451.A0A314L6H4"/>
<dbReference type="PANTHER" id="PTHR34222:SF33">
    <property type="entry name" value="RETROTRANSPOSON GAG DOMAIN-CONTAINING PROTEIN"/>
    <property type="match status" value="1"/>
</dbReference>
<dbReference type="SUPFAM" id="SSF57756">
    <property type="entry name" value="Retrovirus zinc finger-like domains"/>
    <property type="match status" value="1"/>
</dbReference>
<sequence>ILMGSPLPSINHAYSLLIQEEKQKEIHVAQHPVDSAFMAAKQQYGAQKFVNTEKKGNFEGKRNNIICNYCKKPGHTAERCYIIIGFPTDFKFTKNKRFQNGVQGNAVLTADDNANQSVANAERGITQEQYNNLCQLLQQVKHAPQGEISSEVNVTANCAGIPSHSFSNVPNSVVWIVDSGASEHMTCDFTLLFNIQTLIKPVLL</sequence>
<feature type="non-terminal residue" evidence="1">
    <location>
        <position position="204"/>
    </location>
</feature>
<evidence type="ECO:0000313" key="2">
    <source>
        <dbReference type="Proteomes" id="UP000187609"/>
    </source>
</evidence>